<comment type="caution">
    <text evidence="2">The sequence shown here is derived from an EMBL/GenBank/DDBJ whole genome shotgun (WGS) entry which is preliminary data.</text>
</comment>
<dbReference type="EMBL" id="BAAAQQ010000013">
    <property type="protein sequence ID" value="GAA2129328.1"/>
    <property type="molecule type" value="Genomic_DNA"/>
</dbReference>
<gene>
    <name evidence="2" type="ORF">GCM10009843_30800</name>
</gene>
<keyword evidence="3" id="KW-1185">Reference proteome</keyword>
<proteinExistence type="predicted"/>
<feature type="region of interest" description="Disordered" evidence="1">
    <location>
        <begin position="113"/>
        <end position="150"/>
    </location>
</feature>
<sequence>MRHTGVVTTQADDPLARSVDHARRALDQVDPTVASAALPQLRLAAEHVSAAIDAAMAATILEEGATIRTAGALAGLSENAVGPRLARTRDLGAYSAENGRVTAKGVERALYDLEQGRHQPASAASPPATPPKPAAPLRFRARRPSSRDDA</sequence>
<dbReference type="Proteomes" id="UP001500575">
    <property type="component" value="Unassembled WGS sequence"/>
</dbReference>
<organism evidence="2 3">
    <name type="scientific">Nocardioides bigeumensis</name>
    <dbReference type="NCBI Taxonomy" id="433657"/>
    <lineage>
        <taxon>Bacteria</taxon>
        <taxon>Bacillati</taxon>
        <taxon>Actinomycetota</taxon>
        <taxon>Actinomycetes</taxon>
        <taxon>Propionibacteriales</taxon>
        <taxon>Nocardioidaceae</taxon>
        <taxon>Nocardioides</taxon>
    </lineage>
</organism>
<evidence type="ECO:0000313" key="2">
    <source>
        <dbReference type="EMBL" id="GAA2129328.1"/>
    </source>
</evidence>
<accession>A0ABP5KAH9</accession>
<reference evidence="3" key="1">
    <citation type="journal article" date="2019" name="Int. J. Syst. Evol. Microbiol.">
        <title>The Global Catalogue of Microorganisms (GCM) 10K type strain sequencing project: providing services to taxonomists for standard genome sequencing and annotation.</title>
        <authorList>
            <consortium name="The Broad Institute Genomics Platform"/>
            <consortium name="The Broad Institute Genome Sequencing Center for Infectious Disease"/>
            <person name="Wu L."/>
            <person name="Ma J."/>
        </authorList>
    </citation>
    <scope>NUCLEOTIDE SEQUENCE [LARGE SCALE GENOMIC DNA]</scope>
    <source>
        <strain evidence="3">JCM 16021</strain>
    </source>
</reference>
<evidence type="ECO:0000313" key="3">
    <source>
        <dbReference type="Proteomes" id="UP001500575"/>
    </source>
</evidence>
<evidence type="ECO:0008006" key="4">
    <source>
        <dbReference type="Google" id="ProtNLM"/>
    </source>
</evidence>
<name>A0ABP5KAH9_9ACTN</name>
<protein>
    <recommendedName>
        <fullName evidence="4">DUF222 domain-containing protein</fullName>
    </recommendedName>
</protein>
<evidence type="ECO:0000256" key="1">
    <source>
        <dbReference type="SAM" id="MobiDB-lite"/>
    </source>
</evidence>